<reference evidence="3" key="1">
    <citation type="submission" date="2025-08" db="UniProtKB">
        <authorList>
            <consortium name="RefSeq"/>
        </authorList>
    </citation>
    <scope>IDENTIFICATION</scope>
    <source>
        <tissue evidence="3">Whole body</tissue>
    </source>
</reference>
<dbReference type="CDD" id="cd22343">
    <property type="entry name" value="PDDEXK_lambda_exonuclease-like"/>
    <property type="match status" value="1"/>
</dbReference>
<dbReference type="Pfam" id="PF09588">
    <property type="entry name" value="YqaJ"/>
    <property type="match status" value="1"/>
</dbReference>
<dbReference type="SUPFAM" id="SSF52980">
    <property type="entry name" value="Restriction endonuclease-like"/>
    <property type="match status" value="1"/>
</dbReference>
<dbReference type="InterPro" id="IPR051703">
    <property type="entry name" value="NF-kappa-B_Signaling_Reg"/>
</dbReference>
<dbReference type="InterPro" id="IPR011604">
    <property type="entry name" value="PDDEXK-like_dom_sf"/>
</dbReference>
<protein>
    <submittedName>
        <fullName evidence="3">Uncharacterized protein LOC112680013</fullName>
    </submittedName>
</protein>
<dbReference type="InterPro" id="IPR019080">
    <property type="entry name" value="YqaJ_viral_recombinase"/>
</dbReference>
<accession>A0A8B8F4P9</accession>
<dbReference type="PANTHER" id="PTHR46609:SF8">
    <property type="entry name" value="YQAJ VIRAL RECOMBINASE DOMAIN-CONTAINING PROTEIN"/>
    <property type="match status" value="1"/>
</dbReference>
<dbReference type="OrthoDB" id="6612875at2759"/>
<dbReference type="RefSeq" id="XP_025405774.1">
    <property type="nucleotide sequence ID" value="XM_025549989.1"/>
</dbReference>
<dbReference type="GeneID" id="112680013"/>
<dbReference type="Gene3D" id="3.90.320.10">
    <property type="match status" value="1"/>
</dbReference>
<evidence type="ECO:0000313" key="2">
    <source>
        <dbReference type="Proteomes" id="UP000694846"/>
    </source>
</evidence>
<dbReference type="Proteomes" id="UP000694846">
    <property type="component" value="Unplaced"/>
</dbReference>
<sequence length="192" mass="22425">MLSDQNNNSLWFKERRLRITASNFGTICKMRPCTSCKKKIYSLLYAPNPKTKQLNYGYVMESKGRKKFEEMYNVNVQTCGLIIDSELPYLAASPDGLVGENSIVEIKCPYNARNSESVINAFNNKFLPNWTIKDSSIILKRNSNYYYQIIGQLHITQRKLCYLVVYTENWTTVETIHYDHSFWMQISEKIIS</sequence>
<name>A0A8B8F4P9_9HEMI</name>
<dbReference type="AlphaFoldDB" id="A0A8B8F4P9"/>
<dbReference type="PANTHER" id="PTHR46609">
    <property type="entry name" value="EXONUCLEASE, PHAGE-TYPE/RECB, C-TERMINAL DOMAIN-CONTAINING PROTEIN"/>
    <property type="match status" value="1"/>
</dbReference>
<keyword evidence="2" id="KW-1185">Reference proteome</keyword>
<evidence type="ECO:0000259" key="1">
    <source>
        <dbReference type="Pfam" id="PF09588"/>
    </source>
</evidence>
<organism evidence="2 3">
    <name type="scientific">Sipha flava</name>
    <name type="common">yellow sugarcane aphid</name>
    <dbReference type="NCBI Taxonomy" id="143950"/>
    <lineage>
        <taxon>Eukaryota</taxon>
        <taxon>Metazoa</taxon>
        <taxon>Ecdysozoa</taxon>
        <taxon>Arthropoda</taxon>
        <taxon>Hexapoda</taxon>
        <taxon>Insecta</taxon>
        <taxon>Pterygota</taxon>
        <taxon>Neoptera</taxon>
        <taxon>Paraneoptera</taxon>
        <taxon>Hemiptera</taxon>
        <taxon>Sternorrhyncha</taxon>
        <taxon>Aphidomorpha</taxon>
        <taxon>Aphidoidea</taxon>
        <taxon>Aphididae</taxon>
        <taxon>Sipha</taxon>
    </lineage>
</organism>
<evidence type="ECO:0000313" key="3">
    <source>
        <dbReference type="RefSeq" id="XP_025405774.1"/>
    </source>
</evidence>
<proteinExistence type="predicted"/>
<dbReference type="GO" id="GO:0006281">
    <property type="term" value="P:DNA repair"/>
    <property type="evidence" value="ECO:0007669"/>
    <property type="project" value="UniProtKB-ARBA"/>
</dbReference>
<dbReference type="InterPro" id="IPR011335">
    <property type="entry name" value="Restrct_endonuc-II-like"/>
</dbReference>
<feature type="domain" description="YqaJ viral recombinase" evidence="1">
    <location>
        <begin position="11"/>
        <end position="158"/>
    </location>
</feature>
<gene>
    <name evidence="3" type="primary">LOC112680013</name>
</gene>